<evidence type="ECO:0000313" key="2">
    <source>
        <dbReference type="Proteomes" id="UP000784294"/>
    </source>
</evidence>
<reference evidence="1" key="1">
    <citation type="submission" date="2018-11" db="EMBL/GenBank/DDBJ databases">
        <authorList>
            <consortium name="Pathogen Informatics"/>
        </authorList>
    </citation>
    <scope>NUCLEOTIDE SEQUENCE</scope>
</reference>
<dbReference type="AlphaFoldDB" id="A0A3S5ATP4"/>
<accession>A0A3S5ATP4</accession>
<gene>
    <name evidence="1" type="ORF">PXEA_LOCUS30954</name>
</gene>
<dbReference type="EMBL" id="CAAALY010255206">
    <property type="protein sequence ID" value="VEL37514.1"/>
    <property type="molecule type" value="Genomic_DNA"/>
</dbReference>
<sequence length="153" mass="16896">MAKFTDDTDYDAGKTFWNVPRPRFNFGNVDADNGLGTRSQFAANNQALATLHFFLPSVANPTLVHIPPQLSIVSSGLDTVCQNYMTSKSREEDGQRWASTYASPSITGRDPSESRPIDLLMGESNTLLARVTEVKIVQHSVPLESLWLSSHLL</sequence>
<proteinExistence type="predicted"/>
<comment type="caution">
    <text evidence="1">The sequence shown here is derived from an EMBL/GenBank/DDBJ whole genome shotgun (WGS) entry which is preliminary data.</text>
</comment>
<keyword evidence="2" id="KW-1185">Reference proteome</keyword>
<name>A0A3S5ATP4_9PLAT</name>
<dbReference type="Proteomes" id="UP000784294">
    <property type="component" value="Unassembled WGS sequence"/>
</dbReference>
<evidence type="ECO:0000313" key="1">
    <source>
        <dbReference type="EMBL" id="VEL37514.1"/>
    </source>
</evidence>
<protein>
    <submittedName>
        <fullName evidence="1">Uncharacterized protein</fullName>
    </submittedName>
</protein>
<organism evidence="1 2">
    <name type="scientific">Protopolystoma xenopodis</name>
    <dbReference type="NCBI Taxonomy" id="117903"/>
    <lineage>
        <taxon>Eukaryota</taxon>
        <taxon>Metazoa</taxon>
        <taxon>Spiralia</taxon>
        <taxon>Lophotrochozoa</taxon>
        <taxon>Platyhelminthes</taxon>
        <taxon>Monogenea</taxon>
        <taxon>Polyopisthocotylea</taxon>
        <taxon>Polystomatidea</taxon>
        <taxon>Polystomatidae</taxon>
        <taxon>Protopolystoma</taxon>
    </lineage>
</organism>